<keyword evidence="2" id="KW-0614">Plasmid</keyword>
<evidence type="ECO:0000313" key="2">
    <source>
        <dbReference type="EMBL" id="AUX78911.1"/>
    </source>
</evidence>
<dbReference type="RefSeq" id="WP_199773375.1">
    <property type="nucleotide sequence ID" value="NZ_CP024309.1"/>
</dbReference>
<organism evidence="2 3">
    <name type="scientific">Rhizobium fredii</name>
    <name type="common">Sinorhizobium fredii</name>
    <dbReference type="NCBI Taxonomy" id="380"/>
    <lineage>
        <taxon>Bacteria</taxon>
        <taxon>Pseudomonadati</taxon>
        <taxon>Pseudomonadota</taxon>
        <taxon>Alphaproteobacteria</taxon>
        <taxon>Hyphomicrobiales</taxon>
        <taxon>Rhizobiaceae</taxon>
        <taxon>Sinorhizobium/Ensifer group</taxon>
        <taxon>Sinorhizobium</taxon>
    </lineage>
</organism>
<evidence type="ECO:0000313" key="3">
    <source>
        <dbReference type="Proteomes" id="UP000239340"/>
    </source>
</evidence>
<name>A0A2L0HBN3_RHIFR</name>
<protein>
    <submittedName>
        <fullName evidence="2">Uncharacterized protein</fullName>
    </submittedName>
</protein>
<accession>A0A2L0HBN3</accession>
<gene>
    <name evidence="2" type="ORF">NXT3_PB00253</name>
</gene>
<sequence>MKKPIGTTARTGEICPESGNWKVVGSPTTTAPISEGNRVPPYMNTAVTWKLISYA</sequence>
<dbReference type="AlphaFoldDB" id="A0A2L0HBN3"/>
<reference evidence="2 3" key="1">
    <citation type="submission" date="2017-10" db="EMBL/GenBank/DDBJ databases">
        <title>Analysis of the genome sequences of Rhizobium populations associated to common bean (phaseolus vulgaris).</title>
        <authorList>
            <person name="Bustos P."/>
            <person name="Santamaria R.I."/>
            <person name="Miranda-Sanchez F."/>
            <person name="Perez-Carrascal O."/>
            <person name="Juarez S."/>
            <person name="Lozano L."/>
            <person name="Martinez-Flores I."/>
            <person name="Vinuesa P."/>
            <person name="Martinez-Romero E."/>
            <person name="Cevallos M.A."/>
            <person name="Romero D."/>
            <person name="Davila G."/>
            <person name="Gonzalez V."/>
        </authorList>
    </citation>
    <scope>NUCLEOTIDE SEQUENCE [LARGE SCALE GENOMIC DNA]</scope>
    <source>
        <strain evidence="2 3">NXT3</strain>
        <plasmid evidence="3">Plasmid psfrenxt3b</plasmid>
    </source>
</reference>
<dbReference type="Proteomes" id="UP000239340">
    <property type="component" value="Plasmid pSfreNXT3b"/>
</dbReference>
<proteinExistence type="predicted"/>
<evidence type="ECO:0000256" key="1">
    <source>
        <dbReference type="SAM" id="MobiDB-lite"/>
    </source>
</evidence>
<geneLocation type="plasmid" evidence="3">
    <name>psfrenxt3b</name>
</geneLocation>
<feature type="region of interest" description="Disordered" evidence="1">
    <location>
        <begin position="1"/>
        <end position="23"/>
    </location>
</feature>
<dbReference type="EMBL" id="CP024309">
    <property type="protein sequence ID" value="AUX78911.1"/>
    <property type="molecule type" value="Genomic_DNA"/>
</dbReference>